<accession>A0A813N3V7</accession>
<sequence>MEISNTEIVENSKTNDSNESNQDQHSSQDINQLVCCLKNAIFSKYISDYLIDKTEEMWVLYEKRIDKFLKEKHFNIKCKDTHPQTSIQLKEIVKYQQKNILECKRDLEILCSSSKRLRTDKKYLLPMPSNQRVATSSNSISIPKTPRCINRYKITNDIYNINIDN</sequence>
<name>A0A813N3V7_9BILA</name>
<comment type="caution">
    <text evidence="2">The sequence shown here is derived from an EMBL/GenBank/DDBJ whole genome shotgun (WGS) entry which is preliminary data.</text>
</comment>
<gene>
    <name evidence="2" type="ORF">BJG266_LOCUS1112</name>
    <name evidence="3" type="ORF">QVE165_LOCUS19719</name>
</gene>
<evidence type="ECO:0000256" key="1">
    <source>
        <dbReference type="SAM" id="MobiDB-lite"/>
    </source>
</evidence>
<proteinExistence type="predicted"/>
<dbReference type="EMBL" id="CAJNOI010000002">
    <property type="protein sequence ID" value="CAF0729932.1"/>
    <property type="molecule type" value="Genomic_DNA"/>
</dbReference>
<protein>
    <submittedName>
        <fullName evidence="2">Uncharacterized protein</fullName>
    </submittedName>
</protein>
<dbReference type="Proteomes" id="UP000663877">
    <property type="component" value="Unassembled WGS sequence"/>
</dbReference>
<dbReference type="OrthoDB" id="10020218at2759"/>
<evidence type="ECO:0000313" key="5">
    <source>
        <dbReference type="Proteomes" id="UP000663877"/>
    </source>
</evidence>
<evidence type="ECO:0000313" key="4">
    <source>
        <dbReference type="Proteomes" id="UP000663832"/>
    </source>
</evidence>
<evidence type="ECO:0000313" key="2">
    <source>
        <dbReference type="EMBL" id="CAF0729932.1"/>
    </source>
</evidence>
<dbReference type="AlphaFoldDB" id="A0A813N3V7"/>
<feature type="region of interest" description="Disordered" evidence="1">
    <location>
        <begin position="1"/>
        <end position="25"/>
    </location>
</feature>
<evidence type="ECO:0000313" key="3">
    <source>
        <dbReference type="EMBL" id="CAF1090180.1"/>
    </source>
</evidence>
<dbReference type="Proteomes" id="UP000663832">
    <property type="component" value="Unassembled WGS sequence"/>
</dbReference>
<dbReference type="EMBL" id="CAJNOM010000121">
    <property type="protein sequence ID" value="CAF1090180.1"/>
    <property type="molecule type" value="Genomic_DNA"/>
</dbReference>
<organism evidence="2 5">
    <name type="scientific">Adineta steineri</name>
    <dbReference type="NCBI Taxonomy" id="433720"/>
    <lineage>
        <taxon>Eukaryota</taxon>
        <taxon>Metazoa</taxon>
        <taxon>Spiralia</taxon>
        <taxon>Gnathifera</taxon>
        <taxon>Rotifera</taxon>
        <taxon>Eurotatoria</taxon>
        <taxon>Bdelloidea</taxon>
        <taxon>Adinetida</taxon>
        <taxon>Adinetidae</taxon>
        <taxon>Adineta</taxon>
    </lineage>
</organism>
<keyword evidence="4" id="KW-1185">Reference proteome</keyword>
<reference evidence="2" key="1">
    <citation type="submission" date="2021-02" db="EMBL/GenBank/DDBJ databases">
        <authorList>
            <person name="Nowell W R."/>
        </authorList>
    </citation>
    <scope>NUCLEOTIDE SEQUENCE</scope>
</reference>